<feature type="domain" description="HTH gntR-type" evidence="4">
    <location>
        <begin position="1"/>
        <end position="68"/>
    </location>
</feature>
<dbReference type="InterPro" id="IPR011711">
    <property type="entry name" value="GntR_C"/>
</dbReference>
<accession>A0ABT4YU74</accession>
<dbReference type="Gene3D" id="1.20.120.530">
    <property type="entry name" value="GntR ligand-binding domain-like"/>
    <property type="match status" value="1"/>
</dbReference>
<dbReference type="Pfam" id="PF07729">
    <property type="entry name" value="FCD"/>
    <property type="match status" value="1"/>
</dbReference>
<evidence type="ECO:0000313" key="6">
    <source>
        <dbReference type="Proteomes" id="UP001210678"/>
    </source>
</evidence>
<keyword evidence="1" id="KW-0805">Transcription regulation</keyword>
<keyword evidence="6" id="KW-1185">Reference proteome</keyword>
<keyword evidence="3" id="KW-0804">Transcription</keyword>
<evidence type="ECO:0000256" key="1">
    <source>
        <dbReference type="ARBA" id="ARBA00023015"/>
    </source>
</evidence>
<dbReference type="Pfam" id="PF00392">
    <property type="entry name" value="GntR"/>
    <property type="match status" value="1"/>
</dbReference>
<name>A0ABT4YU74_9VIBR</name>
<reference evidence="5 6" key="1">
    <citation type="submission" date="2023-01" db="EMBL/GenBank/DDBJ databases">
        <title>Vibrio sp. KJ40-1 sp.nov, isolated from marine algae.</title>
        <authorList>
            <person name="Butt M."/>
            <person name="Kim J.M.J."/>
            <person name="Jeon C.O.C."/>
        </authorList>
    </citation>
    <scope>NUCLEOTIDE SEQUENCE [LARGE SCALE GENOMIC DNA]</scope>
    <source>
        <strain evidence="5 6">KJ40-1</strain>
    </source>
</reference>
<dbReference type="InterPro" id="IPR000524">
    <property type="entry name" value="Tscrpt_reg_HTH_GntR"/>
</dbReference>
<dbReference type="PANTHER" id="PTHR43537">
    <property type="entry name" value="TRANSCRIPTIONAL REGULATOR, GNTR FAMILY"/>
    <property type="match status" value="1"/>
</dbReference>
<comment type="caution">
    <text evidence="5">The sequence shown here is derived from an EMBL/GenBank/DDBJ whole genome shotgun (WGS) entry which is preliminary data.</text>
</comment>
<dbReference type="RefSeq" id="WP_272138156.1">
    <property type="nucleotide sequence ID" value="NZ_JAQLOI010000003.1"/>
</dbReference>
<dbReference type="PROSITE" id="PS50949">
    <property type="entry name" value="HTH_GNTR"/>
    <property type="match status" value="1"/>
</dbReference>
<dbReference type="PANTHER" id="PTHR43537:SF24">
    <property type="entry name" value="GLUCONATE OPERON TRANSCRIPTIONAL REPRESSOR"/>
    <property type="match status" value="1"/>
</dbReference>
<evidence type="ECO:0000313" key="5">
    <source>
        <dbReference type="EMBL" id="MDB1124922.1"/>
    </source>
</evidence>
<dbReference type="Gene3D" id="1.10.10.10">
    <property type="entry name" value="Winged helix-like DNA-binding domain superfamily/Winged helix DNA-binding domain"/>
    <property type="match status" value="1"/>
</dbReference>
<dbReference type="SUPFAM" id="SSF46785">
    <property type="entry name" value="Winged helix' DNA-binding domain"/>
    <property type="match status" value="1"/>
</dbReference>
<evidence type="ECO:0000256" key="3">
    <source>
        <dbReference type="ARBA" id="ARBA00023163"/>
    </source>
</evidence>
<protein>
    <submittedName>
        <fullName evidence="5">GntR family transcriptional regulator</fullName>
    </submittedName>
</protein>
<dbReference type="Proteomes" id="UP001210678">
    <property type="component" value="Unassembled WGS sequence"/>
</dbReference>
<organism evidence="5 6">
    <name type="scientific">Vibrio algarum</name>
    <dbReference type="NCBI Taxonomy" id="3020714"/>
    <lineage>
        <taxon>Bacteria</taxon>
        <taxon>Pseudomonadati</taxon>
        <taxon>Pseudomonadota</taxon>
        <taxon>Gammaproteobacteria</taxon>
        <taxon>Vibrionales</taxon>
        <taxon>Vibrionaceae</taxon>
        <taxon>Vibrio</taxon>
    </lineage>
</organism>
<evidence type="ECO:0000256" key="2">
    <source>
        <dbReference type="ARBA" id="ARBA00023125"/>
    </source>
</evidence>
<dbReference type="InterPro" id="IPR008920">
    <property type="entry name" value="TF_FadR/GntR_C"/>
</dbReference>
<dbReference type="InterPro" id="IPR036390">
    <property type="entry name" value="WH_DNA-bd_sf"/>
</dbReference>
<keyword evidence="2" id="KW-0238">DNA-binding</keyword>
<sequence length="217" mass="25620">MKLSEQAYVQLKTMILKNKFHINQRFLVDEMVEICGFSRTPVREALLRLQEDGLIEITPRHGVKICALSKKDIIELYEIMGYLEVTAIDLCISKGLTDEQIATLRSYMSQMEQALHDDDIEKWGEIDKIFHETIFEYTENSRLIETARKYSEQGRRCKDIVLKIRPKPWDSIEEHNLIVDTIISRDILKARNTHLEHWRQVSKQFVGFLENYNFLDN</sequence>
<evidence type="ECO:0000259" key="4">
    <source>
        <dbReference type="PROSITE" id="PS50949"/>
    </source>
</evidence>
<dbReference type="InterPro" id="IPR036388">
    <property type="entry name" value="WH-like_DNA-bd_sf"/>
</dbReference>
<dbReference type="EMBL" id="JAQLOI010000003">
    <property type="protein sequence ID" value="MDB1124922.1"/>
    <property type="molecule type" value="Genomic_DNA"/>
</dbReference>
<dbReference type="SMART" id="SM00345">
    <property type="entry name" value="HTH_GNTR"/>
    <property type="match status" value="1"/>
</dbReference>
<gene>
    <name evidence="5" type="ORF">PGX00_15295</name>
</gene>
<dbReference type="SUPFAM" id="SSF48008">
    <property type="entry name" value="GntR ligand-binding domain-like"/>
    <property type="match status" value="1"/>
</dbReference>
<proteinExistence type="predicted"/>
<dbReference type="SMART" id="SM00895">
    <property type="entry name" value="FCD"/>
    <property type="match status" value="1"/>
</dbReference>